<sequence>MVRTQTDVDYVGDRVVVEPIDVPLGITYEQLLEMIYSITDINKEHFRLILSCKYPMKKWNKFQPCPVKNDSGVARMLEMHNRFGMDEVELFVEQVPIDLQMNSPLDEEDEEGTQCDDDSVGAEDVHNDDNQDRKGSSHFLAVREAIEIEQMRYVAVDGEGCNLSNNPDTEDLDDPIELSPMQYHLAPSPQFENVENIGHVVSSEWTPWGNTLMGHPTGEFIVGQIFNSKGDLQHAVKINRVTQRRGLCVISDCHFGIMAAFADVYLGSHEVVLYDHFQGLFHVKASRDSKKTSSGGKNTSC</sequence>
<evidence type="ECO:0000256" key="1">
    <source>
        <dbReference type="SAM" id="MobiDB-lite"/>
    </source>
</evidence>
<gene>
    <name evidence="2" type="ORF">CK203_001969</name>
</gene>
<proteinExistence type="predicted"/>
<evidence type="ECO:0000313" key="2">
    <source>
        <dbReference type="EMBL" id="RVX21319.1"/>
    </source>
</evidence>
<protein>
    <submittedName>
        <fullName evidence="2">Uncharacterized protein</fullName>
    </submittedName>
</protein>
<reference evidence="2 3" key="1">
    <citation type="journal article" date="2018" name="PLoS Genet.">
        <title>Population sequencing reveals clonal diversity and ancestral inbreeding in the grapevine cultivar Chardonnay.</title>
        <authorList>
            <person name="Roach M.J."/>
            <person name="Johnson D.L."/>
            <person name="Bohlmann J."/>
            <person name="van Vuuren H.J."/>
            <person name="Jones S.J."/>
            <person name="Pretorius I.S."/>
            <person name="Schmidt S.A."/>
            <person name="Borneman A.R."/>
        </authorList>
    </citation>
    <scope>NUCLEOTIDE SEQUENCE [LARGE SCALE GENOMIC DNA]</scope>
    <source>
        <strain evidence="3">cv. Chardonnay</strain>
        <tissue evidence="2">Leaf</tissue>
    </source>
</reference>
<dbReference type="AlphaFoldDB" id="A0A438KJD8"/>
<feature type="compositionally biased region" description="Basic and acidic residues" evidence="1">
    <location>
        <begin position="123"/>
        <end position="135"/>
    </location>
</feature>
<organism evidence="2 3">
    <name type="scientific">Vitis vinifera</name>
    <name type="common">Grape</name>
    <dbReference type="NCBI Taxonomy" id="29760"/>
    <lineage>
        <taxon>Eukaryota</taxon>
        <taxon>Viridiplantae</taxon>
        <taxon>Streptophyta</taxon>
        <taxon>Embryophyta</taxon>
        <taxon>Tracheophyta</taxon>
        <taxon>Spermatophyta</taxon>
        <taxon>Magnoliopsida</taxon>
        <taxon>eudicotyledons</taxon>
        <taxon>Gunneridae</taxon>
        <taxon>Pentapetalae</taxon>
        <taxon>rosids</taxon>
        <taxon>Vitales</taxon>
        <taxon>Vitaceae</taxon>
        <taxon>Viteae</taxon>
        <taxon>Vitis</taxon>
    </lineage>
</organism>
<feature type="compositionally biased region" description="Acidic residues" evidence="1">
    <location>
        <begin position="105"/>
        <end position="121"/>
    </location>
</feature>
<dbReference type="Proteomes" id="UP000288805">
    <property type="component" value="Unassembled WGS sequence"/>
</dbReference>
<name>A0A438KJD8_VITVI</name>
<dbReference type="EMBL" id="QGNW01000005">
    <property type="protein sequence ID" value="RVX21319.1"/>
    <property type="molecule type" value="Genomic_DNA"/>
</dbReference>
<accession>A0A438KJD8</accession>
<comment type="caution">
    <text evidence="2">The sequence shown here is derived from an EMBL/GenBank/DDBJ whole genome shotgun (WGS) entry which is preliminary data.</text>
</comment>
<feature type="region of interest" description="Disordered" evidence="1">
    <location>
        <begin position="105"/>
        <end position="138"/>
    </location>
</feature>
<evidence type="ECO:0000313" key="3">
    <source>
        <dbReference type="Proteomes" id="UP000288805"/>
    </source>
</evidence>